<feature type="compositionally biased region" description="Polar residues" evidence="7">
    <location>
        <begin position="46"/>
        <end position="57"/>
    </location>
</feature>
<dbReference type="GO" id="GO:0003886">
    <property type="term" value="F:DNA (cytosine-5-)-methyltransferase activity"/>
    <property type="evidence" value="ECO:0007669"/>
    <property type="project" value="UniProtKB-EC"/>
</dbReference>
<evidence type="ECO:0000256" key="7">
    <source>
        <dbReference type="SAM" id="MobiDB-lite"/>
    </source>
</evidence>
<keyword evidence="3 6" id="KW-0808">Transferase</keyword>
<keyword evidence="10" id="KW-1185">Reference proteome</keyword>
<accession>A0A0D2F0Y8</accession>
<dbReference type="Gene3D" id="3.90.120.10">
    <property type="entry name" value="DNA Methylase, subunit A, domain 2"/>
    <property type="match status" value="1"/>
</dbReference>
<evidence type="ECO:0000256" key="4">
    <source>
        <dbReference type="ARBA" id="ARBA00022691"/>
    </source>
</evidence>
<keyword evidence="4 6" id="KW-0949">S-adenosyl-L-methionine</keyword>
<dbReference type="HOGENOM" id="CLU_003836_0_0_1"/>
<name>A0A0D2F0Y8_9EURO</name>
<dbReference type="PROSITE" id="PS00094">
    <property type="entry name" value="C5_MTASE_1"/>
    <property type="match status" value="1"/>
</dbReference>
<dbReference type="Gene3D" id="3.40.50.150">
    <property type="entry name" value="Vaccinia Virus protein VP39"/>
    <property type="match status" value="1"/>
</dbReference>
<dbReference type="InterPro" id="IPR018117">
    <property type="entry name" value="C5_DNA_meth_AS"/>
</dbReference>
<reference evidence="9 10" key="1">
    <citation type="submission" date="2015-01" db="EMBL/GenBank/DDBJ databases">
        <title>The Genome Sequence of Exophiala xenobiotica CBS118157.</title>
        <authorList>
            <consortium name="The Broad Institute Genomics Platform"/>
            <person name="Cuomo C."/>
            <person name="de Hoog S."/>
            <person name="Gorbushina A."/>
            <person name="Stielow B."/>
            <person name="Teixiera M."/>
            <person name="Abouelleil A."/>
            <person name="Chapman S.B."/>
            <person name="Priest M."/>
            <person name="Young S.K."/>
            <person name="Wortman J."/>
            <person name="Nusbaum C."/>
            <person name="Birren B."/>
        </authorList>
    </citation>
    <scope>NUCLEOTIDE SEQUENCE [LARGE SCALE GENOMIC DNA]</scope>
    <source>
        <strain evidence="9 10">CBS 118157</strain>
    </source>
</reference>
<feature type="domain" description="DUF7893" evidence="8">
    <location>
        <begin position="289"/>
        <end position="383"/>
    </location>
</feature>
<dbReference type="GO" id="GO:0005634">
    <property type="term" value="C:nucleus"/>
    <property type="evidence" value="ECO:0007669"/>
    <property type="project" value="InterPro"/>
</dbReference>
<dbReference type="InterPro" id="IPR050390">
    <property type="entry name" value="C5-Methyltransferase"/>
</dbReference>
<proteinExistence type="inferred from homology"/>
<dbReference type="Proteomes" id="UP000054342">
    <property type="component" value="Unassembled WGS sequence"/>
</dbReference>
<dbReference type="PROSITE" id="PS51679">
    <property type="entry name" value="SAM_MT_C5"/>
    <property type="match status" value="1"/>
</dbReference>
<dbReference type="GO" id="GO:0044027">
    <property type="term" value="P:negative regulation of gene expression via chromosomal CpG island methylation"/>
    <property type="evidence" value="ECO:0007669"/>
    <property type="project" value="TreeGrafter"/>
</dbReference>
<evidence type="ECO:0000256" key="3">
    <source>
        <dbReference type="ARBA" id="ARBA00022679"/>
    </source>
</evidence>
<feature type="active site" evidence="5 6">
    <location>
        <position position="716"/>
    </location>
</feature>
<dbReference type="GO" id="GO:0003677">
    <property type="term" value="F:DNA binding"/>
    <property type="evidence" value="ECO:0007669"/>
    <property type="project" value="TreeGrafter"/>
</dbReference>
<feature type="region of interest" description="Disordered" evidence="7">
    <location>
        <begin position="1036"/>
        <end position="1072"/>
    </location>
</feature>
<evidence type="ECO:0000259" key="8">
    <source>
        <dbReference type="Pfam" id="PF25423"/>
    </source>
</evidence>
<evidence type="ECO:0000256" key="1">
    <source>
        <dbReference type="ARBA" id="ARBA00011975"/>
    </source>
</evidence>
<keyword evidence="2 6" id="KW-0489">Methyltransferase</keyword>
<dbReference type="InterPro" id="IPR001525">
    <property type="entry name" value="C5_MeTfrase"/>
</dbReference>
<evidence type="ECO:0000313" key="9">
    <source>
        <dbReference type="EMBL" id="KIW61563.1"/>
    </source>
</evidence>
<evidence type="ECO:0000256" key="2">
    <source>
        <dbReference type="ARBA" id="ARBA00022603"/>
    </source>
</evidence>
<dbReference type="Pfam" id="PF00145">
    <property type="entry name" value="DNA_methylase"/>
    <property type="match status" value="1"/>
</dbReference>
<dbReference type="SUPFAM" id="SSF53335">
    <property type="entry name" value="S-adenosyl-L-methionine-dependent methyltransferases"/>
    <property type="match status" value="1"/>
</dbReference>
<dbReference type="Pfam" id="PF25423">
    <property type="entry name" value="DUF7893"/>
    <property type="match status" value="1"/>
</dbReference>
<dbReference type="GO" id="GO:0006346">
    <property type="term" value="P:DNA methylation-dependent constitutive heterochromatin formation"/>
    <property type="evidence" value="ECO:0007669"/>
    <property type="project" value="InterPro"/>
</dbReference>
<dbReference type="InterPro" id="IPR029063">
    <property type="entry name" value="SAM-dependent_MTases_sf"/>
</dbReference>
<dbReference type="STRING" id="348802.A0A0D2F0Y8"/>
<organism evidence="9 10">
    <name type="scientific">Exophiala xenobiotica</name>
    <dbReference type="NCBI Taxonomy" id="348802"/>
    <lineage>
        <taxon>Eukaryota</taxon>
        <taxon>Fungi</taxon>
        <taxon>Dikarya</taxon>
        <taxon>Ascomycota</taxon>
        <taxon>Pezizomycotina</taxon>
        <taxon>Eurotiomycetes</taxon>
        <taxon>Chaetothyriomycetidae</taxon>
        <taxon>Chaetothyriales</taxon>
        <taxon>Herpotrichiellaceae</taxon>
        <taxon>Exophiala</taxon>
    </lineage>
</organism>
<dbReference type="OrthoDB" id="5376140at2759"/>
<dbReference type="PANTHER" id="PTHR10629:SF52">
    <property type="entry name" value="DNA (CYTOSINE-5)-METHYLTRANSFERASE 1"/>
    <property type="match status" value="1"/>
</dbReference>
<dbReference type="GO" id="GO:0032259">
    <property type="term" value="P:methylation"/>
    <property type="evidence" value="ECO:0007669"/>
    <property type="project" value="UniProtKB-KW"/>
</dbReference>
<evidence type="ECO:0000256" key="6">
    <source>
        <dbReference type="PROSITE-ProRule" id="PRU01016"/>
    </source>
</evidence>
<evidence type="ECO:0000256" key="5">
    <source>
        <dbReference type="PIRSR" id="PIRSR037404-1"/>
    </source>
</evidence>
<dbReference type="InterPro" id="IPR057215">
    <property type="entry name" value="DUF7893"/>
</dbReference>
<dbReference type="AlphaFoldDB" id="A0A0D2F0Y8"/>
<sequence>MPPLYSTISSDDDDDKSNNLHYPVIRRTTLRSSPNGDVLVSRRVNQRSSITVQVSRTITEKDNEDDTDSGSESTSTSDDERIDKEEEELDIDTPNKGPMTRSRSRTETTESPVDINGGIDDDLLALARKLKVAESRNNLEQLYPPQFRESSIPPYIPEHVILDEFAATEDHSQLAEEEDLFNEFVLQDFHVYRAPGHAKKGFDGKYESLSTVASEKNQSHWLIDGFLEHNGTRRRLFAAQIVRVNIGGLEDLQQASTEIWVRTQEGRSKDYWYRLRRPSSDYQSYWTRFVWLANFFKYFVDFLHVHSEGVSLHDFKSKFRSWLQRLHGDNVNHWQSQCDFREDFTHDVIRHCQFIRDQTYRAYKKDLSQLEAIMSHPIWEEIGVGQFSYNEVIRAEEEKTTVTANVAHLFLKASPHWQTQFELLEVVQICPQVESVRQERARKWNFAQKLAYDQTYNFVRSGKDKISRAEYLLENAEGHRPVPVRLVDNLLRKIVIIKLDDVSHSEKYRYAWVRSASRSTKTIGVVWLVLPSEAVCCSFTGKVFYPIGDELIFSDKCNCDEIHIENVVDVIDASVFTDHAEDGSQLFVQCLYKEGEEAIVNANEEDLACRCRSTRKRNQVQTPRPPSSMHLPKMQTLSLFSGCGLFDYAFKATGFVEIVLGIDCFEMAIRSHQANENDPSKKTRYKIGSVCEWLSKFASGQEPMISIDCIIAGCPCQGFSTANHHKHERKGQKNCSLLANLLSWIEIFMPAYVAIENVPAMDSPQSSACSHAITHLVSLGYQVRKDVYKVSDLGGATHRKRLIIVAAAPGAILPDAIPRTHGRGLAPVRTAEAVMRHLPPLHNDTILNIQNPNHIPIDRLAVDLDNEVSRLKIVQQIPTRPGGTSLMTAYNQGLFSRSERRWIRSLNETQQAKGSKSFKRINPDKPFQTITTKVNLLCSKMGQLLHPFEHRALSLQEIRLAFGVPDSFLLVGKVADQVKMLGNSVPWNLGASVGRQIGRCWSASLQKRGNGGTAAVNVKKEPAVTGQKISVVIPKTAPRRRARPVIEDESDGDSESSVEYLGTRLAKKPRAD</sequence>
<dbReference type="EC" id="2.1.1.37" evidence="1"/>
<dbReference type="EMBL" id="KN847317">
    <property type="protein sequence ID" value="KIW61563.1"/>
    <property type="molecule type" value="Genomic_DNA"/>
</dbReference>
<comment type="similarity">
    <text evidence="6">Belongs to the class I-like SAM-binding methyltransferase superfamily. C5-methyltransferase family.</text>
</comment>
<dbReference type="GeneID" id="25323576"/>
<dbReference type="RefSeq" id="XP_013322147.1">
    <property type="nucleotide sequence ID" value="XM_013466693.1"/>
</dbReference>
<dbReference type="PANTHER" id="PTHR10629">
    <property type="entry name" value="CYTOSINE-SPECIFIC METHYLTRANSFERASE"/>
    <property type="match status" value="1"/>
</dbReference>
<protein>
    <recommendedName>
        <fullName evidence="1">DNA (cytosine-5-)-methyltransferase</fullName>
        <ecNumber evidence="1">2.1.1.37</ecNumber>
    </recommendedName>
</protein>
<evidence type="ECO:0000313" key="10">
    <source>
        <dbReference type="Proteomes" id="UP000054342"/>
    </source>
</evidence>
<gene>
    <name evidence="9" type="ORF">PV05_01668</name>
</gene>
<feature type="compositionally biased region" description="Acidic residues" evidence="7">
    <location>
        <begin position="1047"/>
        <end position="1056"/>
    </location>
</feature>
<feature type="region of interest" description="Disordered" evidence="7">
    <location>
        <begin position="1"/>
        <end position="118"/>
    </location>
</feature>